<evidence type="ECO:0000313" key="4">
    <source>
        <dbReference type="EMBL" id="MEA5367216.1"/>
    </source>
</evidence>
<proteinExistence type="predicted"/>
<feature type="compositionally biased region" description="Low complexity" evidence="2">
    <location>
        <begin position="1780"/>
        <end position="1791"/>
    </location>
</feature>
<dbReference type="Pfam" id="PF20148">
    <property type="entry name" value="DUF6531"/>
    <property type="match status" value="1"/>
</dbReference>
<name>A0ABU5RLP5_9PSEU</name>
<dbReference type="Pfam" id="PF05593">
    <property type="entry name" value="RHS_repeat"/>
    <property type="match status" value="6"/>
</dbReference>
<feature type="region of interest" description="Disordered" evidence="2">
    <location>
        <begin position="2004"/>
        <end position="2025"/>
    </location>
</feature>
<dbReference type="InterPro" id="IPR031325">
    <property type="entry name" value="RHS_repeat"/>
</dbReference>
<dbReference type="RefSeq" id="WP_323337035.1">
    <property type="nucleotide sequence ID" value="NZ_JAYFSI010000020.1"/>
</dbReference>
<dbReference type="NCBIfam" id="TIGR01643">
    <property type="entry name" value="YD_repeat_2x"/>
    <property type="match status" value="13"/>
</dbReference>
<dbReference type="InterPro" id="IPR013320">
    <property type="entry name" value="ConA-like_dom_sf"/>
</dbReference>
<comment type="caution">
    <text evidence="4">The sequence shown here is derived from an EMBL/GenBank/DDBJ whole genome shotgun (WGS) entry which is preliminary data.</text>
</comment>
<dbReference type="InterPro" id="IPR056823">
    <property type="entry name" value="TEN-like_YD-shell"/>
</dbReference>
<dbReference type="InterPro" id="IPR050708">
    <property type="entry name" value="T6SS_VgrG/RHS"/>
</dbReference>
<sequence>MVDTITNGFMEDAKVDPHSGDGAMSTGVTYAVDVVGGQQVLRVSLDQVWLRDPARVFPVAVDPSVSNLNTASSTYVMSPYKNNYSSDAELKVGTFNGGNNVANSYLNFNVGGSLANNYVEAVTLDLDEIWSYSCSPRPIYVAPITSGWSVSSINQYPGLSYGGVIGSNSFAGGTSCGGPVWQSIDLGDNPSAAGTQLVESWAHGGGNLGLALYASGSDTYAWKRFDSVNSPYPPYLSITYSPYGADYRVSNSYVQPTGTAAGSQQVTVTNRGTGTWTSPGSTLSYQLYTTSWQRVSVTAPKTSLPQSVGPNGSVTVNAAIGAVTPGQYYLCWDMQNGTTSFNTGYGVPTSTCSLINSANTPPQIDSTNPPSNVTVGSLTPQLTATGHDPDNYPASGLDYDFVVYAPPATGSTTPTALADSGWVQTPNWSVPANKLAWNQSYSWTVAVRDHLGQSAPSVPAYFSTAVPQPLITSHLGTAATAGNGHGFDAGVGDYTSTATDASVTVAGPALTITRSYNSLDPRTTNLFGSGWSTAYDMAATQDNDGSGNVVVTYPDGRTLRFGLNVDGTTFAPPQGTYATFSPASGGGYTLTDRGGTTYTFGRQVGASWKLTTIADADGRAETLAYGTGGALTAITAAGSRALHLTWSGAHVSQVSTDPVTAGGAQLTWTYSYAGDTLTKVCPPTSATQCTTYGYTSGSGAGSHYRSMVLDAQPYAYWRLNQASTATTAVDEVGPNLGTLNGTATATSSSSSPPHPGSPDKSTAFGGNASVRLPDNLVTSATFLSVQLWFQTPANGGAGVLLSTGHSPIGSANPSSGSMPVLYVGTDGKLYGQFWTGAVAPTISAGKVNDGAWHQVTLTGQGTTQSLYLDGALVGTKTGQLGNYDPEDFVGAGYVNTNAWINGPPAGWSYFTGNISEAAFYTHALGAPAIAQQYSAGIAAAAELTSITSPNGKATAQVEYDNVVDRATRVTDANGGSWAIGTPSSSGSSAQYRGAVLSALPRNHWSLGESSGTQAANLMTTGNAHGDGYDPIGSEGNAFYHNVTLGQPGMIAGATDTAAGFAGTGSWVALPPAVDGDFGLWFKTSTPGGVLLSCQSQAPGTAGTPADAHPMLYVGTDGKLYGQKWDGYYSPIASTAPVADGKWHFAALIFDDTTEPRVQTLYVDGVPVGTRSKDYGGCDGDDTTYAGAGYLGGAWPAAPAANPQGYFTGSIANITNFGFWASPTAATIKAMYDASHAAAASTTPFTTVAVTDPGSAILKSVYDPAGGGRLIASTDGLGNTTSYSYDVNGFPYRTTDPDGAYVQTTHDTRGNVLSRTTGDTSTRLTATAYYTYPPTGTYSSTDPRDDLPTAFRNGNSADQNDNTYLTGYTYSARGDPLTVTDPLGGQTVSSYTAGTEPATGGGTQPAGLLATKTDPLHHVTSYSYDSAGDLTEVLLPSGARTTYAYDNLGRRTGQTDFSDTFPAGTGTSYAYDGNSRLLSRADPAATDAVTGKVHTRRTTLTYDPDGNVLTSTVSDTTGGDAARATVDSYNSHNQLDSRTDPLNRHSTYAYDAYGNVSTTTDPGGNTYAYSYNANRQRLTTTLKSWTGDPNAPSAAADLVLDSRAYDPAGLLAVDTDAMGRQHAYTYTATGAVATDTLSGPGDPATFFRFYDYDHAGALNEIDQGPKDNVLQTYYFHDEAGRLNELFRLTDSCSCDGSTTVDYTRDAAGNITKKSEVDGTATYNTDYTYDALGDQTSQTVHNGTADLVTSWTYDQRGVLTSTTDPRGTGYTTDYTHDALGRPTTTTEPATSVETGGGAPVQARPISQTGYDTFDEPTSTSDPDGNITTDTYDADGELLAVSSPAYTPPGTTTSITPTSSRTYDPLGDVLTSTDPLNHVTTNTYDQLGRLARTTLPAAGGTTPAWRYGYDLDGDVLSATDPTGARHEATYDAAGEQLTSTDIVRQPAAAAYTTRFTYGLEGRFLGLPTIVTQPGGQQTTYEYNRLGETTSETDPLQHKTTYDYDDLGRATRTTLPDGTATTETYDPAGRHTGAAQLDASGHTLATTSATYDAADNLATSTDATGATTIYSHDAANHLTQRVDPVSAGATITTGNGYDAAGHLTRSTDGAGHVTTFTYNSLGLLESKIAPHVAGYTTAADSTATLSYDGAGRPTAVSLPGGVGTSVTYDALGRVTAETGTGAQAPTPNRRFGYDAADRLTSVGAPGGDEAFTYDDRGDLLTAAGPAGTSSFGYNSNGQLATRTDRAGTAAFTYDAAGQLATATDPLTGTTATYGYNTIGQVTSIGYGTSAATQTNTYNDQHQLTGQSLTAPGGAGEASITYGHDPDGRITSLTTTGTAGAGANSYGYDQSGRLTSVTRGATTTTYGYDGAGNRTQAGSATATYNERNQLVSNGSATYTYTARGTLTSKTSGGTTTGYTYDAFGQLGTDGTNNYSYDSLGRMLTSGANAFSYDGTTSVLTGDGADTYGRGPDGDLLSVSRGGHSALAFTNAHGDLTATFTAGGASLDGSTAFDPYGQPAAVSGNSYDLGYQGGWTSPTTGFVATASRWYNPASGGFTSQDTMLTIGGPAATGNGYAYGDDDPLDNLDPTGNSSCGGKSRGTTSSSRGGTRNKSRGPQQRGGASASYLGYDYGHAALAAGGYLSWSNIFGEAPAQKPIKSGFSGPYITEEGDIFENGRRVGSGGRYFYDELFEEFFEGGLFPASAGECDLPEEPHKPTAEDGINQRPVNERPSGQNTSPSQPGTKNADSGPAVEPANTATEAEVNPAADDQSPFEGATQPGGASSEPAADGSRISGLSDDDRASIQNLRDAVDRARDGTIDDIERTLTRPEFDRMERAFDEKQFWRVKQFFGKYMEKAVARDPSVRNDKNITRRGRPFQVEPDFQAGKFNIDITTDTEYSERIHLNRDYIDSKENLLTYRRLTIPEMIELFGEA</sequence>
<dbReference type="PROSITE" id="PS50025">
    <property type="entry name" value="LAM_G_DOMAIN"/>
    <property type="match status" value="1"/>
</dbReference>
<feature type="compositionally biased region" description="Polar residues" evidence="2">
    <location>
        <begin position="2007"/>
        <end position="2020"/>
    </location>
</feature>
<evidence type="ECO:0000256" key="2">
    <source>
        <dbReference type="SAM" id="MobiDB-lite"/>
    </source>
</evidence>
<reference evidence="4 5" key="1">
    <citation type="submission" date="2023-12" db="EMBL/GenBank/DDBJ databases">
        <title>Amycolatopsis sp. V23-08.</title>
        <authorList>
            <person name="Somphong A."/>
        </authorList>
    </citation>
    <scope>NUCLEOTIDE SEQUENCE [LARGE SCALE GENOMIC DNA]</scope>
    <source>
        <strain evidence="4 5">V23-08</strain>
    </source>
</reference>
<feature type="region of interest" description="Disordered" evidence="2">
    <location>
        <begin position="2571"/>
        <end position="2617"/>
    </location>
</feature>
<dbReference type="NCBIfam" id="TIGR03696">
    <property type="entry name" value="Rhs_assc_core"/>
    <property type="match status" value="1"/>
</dbReference>
<dbReference type="Gene3D" id="2.60.120.200">
    <property type="match status" value="2"/>
</dbReference>
<dbReference type="CDD" id="cd00110">
    <property type="entry name" value="LamG"/>
    <property type="match status" value="1"/>
</dbReference>
<feature type="region of interest" description="Disordered" evidence="2">
    <location>
        <begin position="1838"/>
        <end position="1857"/>
    </location>
</feature>
<dbReference type="Pfam" id="PF13385">
    <property type="entry name" value="Laminin_G_3"/>
    <property type="match status" value="2"/>
</dbReference>
<dbReference type="InterPro" id="IPR006530">
    <property type="entry name" value="YD"/>
</dbReference>
<feature type="compositionally biased region" description="Polar residues" evidence="2">
    <location>
        <begin position="737"/>
        <end position="746"/>
    </location>
</feature>
<keyword evidence="5" id="KW-1185">Reference proteome</keyword>
<accession>A0ABU5RLP5</accession>
<protein>
    <submittedName>
        <fullName evidence="4">LamG-like jellyroll fold domain-containing protein</fullName>
    </submittedName>
</protein>
<feature type="compositionally biased region" description="Polar residues" evidence="2">
    <location>
        <begin position="2726"/>
        <end position="2741"/>
    </location>
</feature>
<evidence type="ECO:0000256" key="1">
    <source>
        <dbReference type="ARBA" id="ARBA00022737"/>
    </source>
</evidence>
<evidence type="ECO:0000259" key="3">
    <source>
        <dbReference type="PROSITE" id="PS50025"/>
    </source>
</evidence>
<dbReference type="InterPro" id="IPR045351">
    <property type="entry name" value="DUF6531"/>
</dbReference>
<organism evidence="4 5">
    <name type="scientific">Amycolatopsis heterodermiae</name>
    <dbReference type="NCBI Taxonomy" id="3110235"/>
    <lineage>
        <taxon>Bacteria</taxon>
        <taxon>Bacillati</taxon>
        <taxon>Actinomycetota</taxon>
        <taxon>Actinomycetes</taxon>
        <taxon>Pseudonocardiales</taxon>
        <taxon>Pseudonocardiaceae</taxon>
        <taxon>Amycolatopsis</taxon>
    </lineage>
</organism>
<feature type="region of interest" description="Disordered" evidence="2">
    <location>
        <begin position="1760"/>
        <end position="1801"/>
    </location>
</feature>
<feature type="compositionally biased region" description="Polar residues" evidence="2">
    <location>
        <begin position="1760"/>
        <end position="1771"/>
    </location>
</feature>
<dbReference type="InterPro" id="IPR001791">
    <property type="entry name" value="Laminin_G"/>
</dbReference>
<feature type="compositionally biased region" description="Low complexity" evidence="2">
    <location>
        <begin position="1845"/>
        <end position="1857"/>
    </location>
</feature>
<dbReference type="SUPFAM" id="SSF49899">
    <property type="entry name" value="Concanavalin A-like lectins/glucanases"/>
    <property type="match status" value="2"/>
</dbReference>
<dbReference type="PANTHER" id="PTHR32305">
    <property type="match status" value="1"/>
</dbReference>
<dbReference type="Gene3D" id="2.180.10.10">
    <property type="entry name" value="RHS repeat-associated core"/>
    <property type="match status" value="6"/>
</dbReference>
<dbReference type="EMBL" id="JAYFSI010000020">
    <property type="protein sequence ID" value="MEA5367216.1"/>
    <property type="molecule type" value="Genomic_DNA"/>
</dbReference>
<dbReference type="PANTHER" id="PTHR32305:SF17">
    <property type="entry name" value="TRNA NUCLEASE WAPA"/>
    <property type="match status" value="1"/>
</dbReference>
<dbReference type="Proteomes" id="UP001304298">
    <property type="component" value="Unassembled WGS sequence"/>
</dbReference>
<dbReference type="Pfam" id="PF25023">
    <property type="entry name" value="TEN_YD-shell"/>
    <property type="match status" value="1"/>
</dbReference>
<dbReference type="InterPro" id="IPR022385">
    <property type="entry name" value="Rhs_assc_core"/>
</dbReference>
<feature type="region of interest" description="Disordered" evidence="2">
    <location>
        <begin position="730"/>
        <end position="767"/>
    </location>
</feature>
<evidence type="ECO:0000313" key="5">
    <source>
        <dbReference type="Proteomes" id="UP001304298"/>
    </source>
</evidence>
<gene>
    <name evidence="4" type="ORF">VA596_47350</name>
</gene>
<feature type="compositionally biased region" description="Low complexity" evidence="2">
    <location>
        <begin position="2587"/>
        <end position="2605"/>
    </location>
</feature>
<feature type="region of interest" description="Disordered" evidence="2">
    <location>
        <begin position="2699"/>
        <end position="2796"/>
    </location>
</feature>
<feature type="domain" description="Laminin G" evidence="3">
    <location>
        <begin position="759"/>
        <end position="941"/>
    </location>
</feature>
<keyword evidence="1" id="KW-0677">Repeat</keyword>